<evidence type="ECO:0000256" key="2">
    <source>
        <dbReference type="ARBA" id="ARBA00004651"/>
    </source>
</evidence>
<evidence type="ECO:0000256" key="15">
    <source>
        <dbReference type="ARBA" id="ARBA00023136"/>
    </source>
</evidence>
<comment type="pathway">
    <text evidence="3">Phospholipid metabolism; CDP-diacylglycerol biosynthesis; CDP-diacylglycerol from sn-glycerol 3-phosphate: step 3/3.</text>
</comment>
<evidence type="ECO:0000256" key="18">
    <source>
        <dbReference type="ARBA" id="ARBA00029893"/>
    </source>
</evidence>
<dbReference type="EC" id="2.7.7.41" evidence="6"/>
<evidence type="ECO:0000256" key="6">
    <source>
        <dbReference type="ARBA" id="ARBA00012487"/>
    </source>
</evidence>
<dbReference type="GO" id="GO:0005886">
    <property type="term" value="C:plasma membrane"/>
    <property type="evidence" value="ECO:0007669"/>
    <property type="project" value="UniProtKB-SubCell"/>
</dbReference>
<keyword evidence="13 24" id="KW-1133">Transmembrane helix</keyword>
<protein>
    <recommendedName>
        <fullName evidence="7">Phosphatidate cytidylyltransferase</fullName>
        <ecNumber evidence="6">2.7.7.41</ecNumber>
    </recommendedName>
    <alternativeName>
        <fullName evidence="20">CDP-DAG synthase</fullName>
    </alternativeName>
    <alternativeName>
        <fullName evidence="22">CDP-DG synthase</fullName>
    </alternativeName>
    <alternativeName>
        <fullName evidence="18">CDP-diacylglycerol synthase</fullName>
    </alternativeName>
    <alternativeName>
        <fullName evidence="21">CDP-diglyceride pyrophosphorylase</fullName>
    </alternativeName>
    <alternativeName>
        <fullName evidence="23">CDP-diglyceride synthase</fullName>
    </alternativeName>
    <alternativeName>
        <fullName evidence="19">CTP:phosphatidate cytidylyltransferase</fullName>
    </alternativeName>
</protein>
<dbReference type="GO" id="GO:0016024">
    <property type="term" value="P:CDP-diacylglycerol biosynthetic process"/>
    <property type="evidence" value="ECO:0007669"/>
    <property type="project" value="TreeGrafter"/>
</dbReference>
<proteinExistence type="inferred from homology"/>
<keyword evidence="14" id="KW-0443">Lipid metabolism</keyword>
<evidence type="ECO:0000256" key="3">
    <source>
        <dbReference type="ARBA" id="ARBA00005119"/>
    </source>
</evidence>
<evidence type="ECO:0000256" key="20">
    <source>
        <dbReference type="ARBA" id="ARBA00032253"/>
    </source>
</evidence>
<evidence type="ECO:0000256" key="11">
    <source>
        <dbReference type="ARBA" id="ARBA00022692"/>
    </source>
</evidence>
<accession>A0A2C9CQW8</accession>
<evidence type="ECO:0000256" key="10">
    <source>
        <dbReference type="ARBA" id="ARBA00022679"/>
    </source>
</evidence>
<keyword evidence="16" id="KW-0594">Phospholipid biosynthesis</keyword>
<keyword evidence="9" id="KW-0444">Lipid biosynthesis</keyword>
<evidence type="ECO:0000256" key="8">
    <source>
        <dbReference type="ARBA" id="ARBA00022475"/>
    </source>
</evidence>
<keyword evidence="12 25" id="KW-0548">Nucleotidyltransferase</keyword>
<keyword evidence="15 24" id="KW-0472">Membrane</keyword>
<keyword evidence="10 25" id="KW-0808">Transferase</keyword>
<dbReference type="PANTHER" id="PTHR46382:SF1">
    <property type="entry name" value="PHOSPHATIDATE CYTIDYLYLTRANSFERASE"/>
    <property type="match status" value="1"/>
</dbReference>
<dbReference type="AlphaFoldDB" id="A0A2C9CQW8"/>
<dbReference type="Pfam" id="PF01148">
    <property type="entry name" value="CTP_transf_1"/>
    <property type="match status" value="1"/>
</dbReference>
<name>A0A2C9CQW8_9RHOB</name>
<feature type="transmembrane region" description="Helical" evidence="24">
    <location>
        <begin position="177"/>
        <end position="199"/>
    </location>
</feature>
<evidence type="ECO:0000256" key="19">
    <source>
        <dbReference type="ARBA" id="ARBA00031825"/>
    </source>
</evidence>
<evidence type="ECO:0000256" key="14">
    <source>
        <dbReference type="ARBA" id="ARBA00023098"/>
    </source>
</evidence>
<comment type="catalytic activity">
    <reaction evidence="1">
        <text>a 1,2-diacyl-sn-glycero-3-phosphate + CTP + H(+) = a CDP-1,2-diacyl-sn-glycerol + diphosphate</text>
        <dbReference type="Rhea" id="RHEA:16229"/>
        <dbReference type="ChEBI" id="CHEBI:15378"/>
        <dbReference type="ChEBI" id="CHEBI:33019"/>
        <dbReference type="ChEBI" id="CHEBI:37563"/>
        <dbReference type="ChEBI" id="CHEBI:58332"/>
        <dbReference type="ChEBI" id="CHEBI:58608"/>
        <dbReference type="EC" id="2.7.7.41"/>
    </reaction>
</comment>
<comment type="subcellular location">
    <subcellularLocation>
        <location evidence="2">Cell membrane</location>
        <topology evidence="2">Multi-pass membrane protein</topology>
    </subcellularLocation>
</comment>
<evidence type="ECO:0000256" key="17">
    <source>
        <dbReference type="ARBA" id="ARBA00023264"/>
    </source>
</evidence>
<evidence type="ECO:0000256" key="21">
    <source>
        <dbReference type="ARBA" id="ARBA00032396"/>
    </source>
</evidence>
<feature type="transmembrane region" description="Helical" evidence="24">
    <location>
        <begin position="61"/>
        <end position="79"/>
    </location>
</feature>
<comment type="similarity">
    <text evidence="5">Belongs to the CDS family.</text>
</comment>
<feature type="transmembrane region" description="Helical" evidence="24">
    <location>
        <begin position="85"/>
        <end position="102"/>
    </location>
</feature>
<evidence type="ECO:0000256" key="12">
    <source>
        <dbReference type="ARBA" id="ARBA00022695"/>
    </source>
</evidence>
<evidence type="ECO:0000313" key="25">
    <source>
        <dbReference type="EMBL" id="SOH93598.1"/>
    </source>
</evidence>
<evidence type="ECO:0000256" key="23">
    <source>
        <dbReference type="ARBA" id="ARBA00033406"/>
    </source>
</evidence>
<comment type="pathway">
    <text evidence="4">Lipid metabolism.</text>
</comment>
<feature type="transmembrane region" description="Helical" evidence="24">
    <location>
        <begin position="133"/>
        <end position="156"/>
    </location>
</feature>
<evidence type="ECO:0000313" key="26">
    <source>
        <dbReference type="Proteomes" id="UP000220034"/>
    </source>
</evidence>
<organism evidence="25 26">
    <name type="scientific">Pontivivens marinum</name>
    <dbReference type="NCBI Taxonomy" id="1690039"/>
    <lineage>
        <taxon>Bacteria</taxon>
        <taxon>Pseudomonadati</taxon>
        <taxon>Pseudomonadota</taxon>
        <taxon>Alphaproteobacteria</taxon>
        <taxon>Rhodobacterales</taxon>
        <taxon>Paracoccaceae</taxon>
        <taxon>Pontivivens</taxon>
    </lineage>
</organism>
<dbReference type="PANTHER" id="PTHR46382">
    <property type="entry name" value="PHOSPHATIDATE CYTIDYLYLTRANSFERASE"/>
    <property type="match status" value="1"/>
</dbReference>
<keyword evidence="11 24" id="KW-0812">Transmembrane</keyword>
<evidence type="ECO:0000256" key="5">
    <source>
        <dbReference type="ARBA" id="ARBA00010185"/>
    </source>
</evidence>
<evidence type="ECO:0000256" key="7">
    <source>
        <dbReference type="ARBA" id="ARBA00019373"/>
    </source>
</evidence>
<keyword evidence="8" id="KW-1003">Cell membrane</keyword>
<gene>
    <name evidence="25" type="ORF">SAMN06273572_102275</name>
</gene>
<keyword evidence="26" id="KW-1185">Reference proteome</keyword>
<dbReference type="OrthoDB" id="9799199at2"/>
<dbReference type="GO" id="GO:0004605">
    <property type="term" value="F:phosphatidate cytidylyltransferase activity"/>
    <property type="evidence" value="ECO:0007669"/>
    <property type="project" value="UniProtKB-EC"/>
</dbReference>
<dbReference type="RefSeq" id="WP_097929171.1">
    <property type="nucleotide sequence ID" value="NZ_OCTN01000002.1"/>
</dbReference>
<evidence type="ECO:0000256" key="13">
    <source>
        <dbReference type="ARBA" id="ARBA00022989"/>
    </source>
</evidence>
<evidence type="ECO:0000256" key="16">
    <source>
        <dbReference type="ARBA" id="ARBA00023209"/>
    </source>
</evidence>
<evidence type="ECO:0000256" key="22">
    <source>
        <dbReference type="ARBA" id="ARBA00032743"/>
    </source>
</evidence>
<sequence length="271" mass="28644">MTKSSSKFADLRLRLISALVLAGVALVVFLFGGLWSAVLLAIGTGAMVWEWREMVVGQGQGLRPPGILMIAVAAIAVIVSDQFNPITGMAVLVVGTLISAAWERERLRFTVTGALYIGVAMICIEALRADSRFGFLAVLWLVLVVVAVDVGGYFGGRVFGGPKLWQRVSPKKTWSGLIGSVGCAQFVGFIFALVVGLSYPAEVALMSALVALVAVGGDLVESAAKRFFGVKDSSRLMPGHGGILDRLDGLMAAAILVAVVSFVRGQSIFLW</sequence>
<evidence type="ECO:0000256" key="9">
    <source>
        <dbReference type="ARBA" id="ARBA00022516"/>
    </source>
</evidence>
<reference evidence="26" key="1">
    <citation type="submission" date="2017-09" db="EMBL/GenBank/DDBJ databases">
        <authorList>
            <person name="Varghese N."/>
            <person name="Submissions S."/>
        </authorList>
    </citation>
    <scope>NUCLEOTIDE SEQUENCE [LARGE SCALE GENOMIC DNA]</scope>
    <source>
        <strain evidence="26">C7</strain>
    </source>
</reference>
<feature type="transmembrane region" description="Helical" evidence="24">
    <location>
        <begin position="249"/>
        <end position="269"/>
    </location>
</feature>
<dbReference type="Proteomes" id="UP000220034">
    <property type="component" value="Unassembled WGS sequence"/>
</dbReference>
<evidence type="ECO:0000256" key="4">
    <source>
        <dbReference type="ARBA" id="ARBA00005189"/>
    </source>
</evidence>
<dbReference type="EMBL" id="OCTN01000002">
    <property type="protein sequence ID" value="SOH93598.1"/>
    <property type="molecule type" value="Genomic_DNA"/>
</dbReference>
<evidence type="ECO:0000256" key="1">
    <source>
        <dbReference type="ARBA" id="ARBA00001698"/>
    </source>
</evidence>
<evidence type="ECO:0000256" key="24">
    <source>
        <dbReference type="SAM" id="Phobius"/>
    </source>
</evidence>
<feature type="transmembrane region" description="Helical" evidence="24">
    <location>
        <begin position="20"/>
        <end position="49"/>
    </location>
</feature>
<keyword evidence="17" id="KW-1208">Phospholipid metabolism</keyword>
<feature type="transmembrane region" description="Helical" evidence="24">
    <location>
        <begin position="109"/>
        <end position="127"/>
    </location>
</feature>